<dbReference type="SUPFAM" id="SSF46785">
    <property type="entry name" value="Winged helix' DNA-binding domain"/>
    <property type="match status" value="1"/>
</dbReference>
<sequence>MKLDATDHRILAALRREGRITKLKLAEKVHLSPAACWERLRRLETSGIIKGYTAIIDLGAGEPRTTVMVEISLKSHQQADFRRFEEAVAREPAIVACDATGGGIDYILRVTVPDIDSYQRLIDRLLEQQLGIGRYFSYVVTKSVPLGKSGE</sequence>
<name>A0A4R1HYY7_ANCAQ</name>
<dbReference type="InterPro" id="IPR019887">
    <property type="entry name" value="Tscrpt_reg_AsnC/Lrp_C"/>
</dbReference>
<dbReference type="OrthoDB" id="9803143at2"/>
<keyword evidence="3" id="KW-0804">Transcription</keyword>
<dbReference type="GO" id="GO:0043200">
    <property type="term" value="P:response to amino acid"/>
    <property type="evidence" value="ECO:0007669"/>
    <property type="project" value="TreeGrafter"/>
</dbReference>
<evidence type="ECO:0000256" key="1">
    <source>
        <dbReference type="ARBA" id="ARBA00023015"/>
    </source>
</evidence>
<feature type="domain" description="HTH asnC-type" evidence="4">
    <location>
        <begin position="3"/>
        <end position="63"/>
    </location>
</feature>
<dbReference type="Proteomes" id="UP000295030">
    <property type="component" value="Unassembled WGS sequence"/>
</dbReference>
<dbReference type="InterPro" id="IPR036388">
    <property type="entry name" value="WH-like_DNA-bd_sf"/>
</dbReference>
<evidence type="ECO:0000313" key="6">
    <source>
        <dbReference type="Proteomes" id="UP000295030"/>
    </source>
</evidence>
<keyword evidence="6" id="KW-1185">Reference proteome</keyword>
<evidence type="ECO:0000256" key="2">
    <source>
        <dbReference type="ARBA" id="ARBA00023125"/>
    </source>
</evidence>
<organism evidence="5 6">
    <name type="scientific">Ancylobacter aquaticus</name>
    <dbReference type="NCBI Taxonomy" id="100"/>
    <lineage>
        <taxon>Bacteria</taxon>
        <taxon>Pseudomonadati</taxon>
        <taxon>Pseudomonadota</taxon>
        <taxon>Alphaproteobacteria</taxon>
        <taxon>Hyphomicrobiales</taxon>
        <taxon>Xanthobacteraceae</taxon>
        <taxon>Ancylobacter</taxon>
    </lineage>
</organism>
<dbReference type="Pfam" id="PF01037">
    <property type="entry name" value="AsnC_trans_reg"/>
    <property type="match status" value="1"/>
</dbReference>
<dbReference type="PANTHER" id="PTHR30154">
    <property type="entry name" value="LEUCINE-RESPONSIVE REGULATORY PROTEIN"/>
    <property type="match status" value="1"/>
</dbReference>
<dbReference type="Pfam" id="PF13412">
    <property type="entry name" value="HTH_24"/>
    <property type="match status" value="1"/>
</dbReference>
<dbReference type="SMART" id="SM00344">
    <property type="entry name" value="HTH_ASNC"/>
    <property type="match status" value="1"/>
</dbReference>
<dbReference type="InterPro" id="IPR019888">
    <property type="entry name" value="Tscrpt_reg_AsnC-like"/>
</dbReference>
<dbReference type="AlphaFoldDB" id="A0A4R1HYY7"/>
<dbReference type="PROSITE" id="PS50956">
    <property type="entry name" value="HTH_ASNC_2"/>
    <property type="match status" value="1"/>
</dbReference>
<reference evidence="5 6" key="1">
    <citation type="submission" date="2019-03" db="EMBL/GenBank/DDBJ databases">
        <title>Genomic Encyclopedia of Type Strains, Phase IV (KMG-IV): sequencing the most valuable type-strain genomes for metagenomic binning, comparative biology and taxonomic classification.</title>
        <authorList>
            <person name="Goeker M."/>
        </authorList>
    </citation>
    <scope>NUCLEOTIDE SEQUENCE [LARGE SCALE GENOMIC DNA]</scope>
    <source>
        <strain evidence="5 6">DSM 101</strain>
    </source>
</reference>
<evidence type="ECO:0000259" key="4">
    <source>
        <dbReference type="PROSITE" id="PS50956"/>
    </source>
</evidence>
<dbReference type="EMBL" id="SMFY01000002">
    <property type="protein sequence ID" value="TCK28054.1"/>
    <property type="molecule type" value="Genomic_DNA"/>
</dbReference>
<keyword evidence="1" id="KW-0805">Transcription regulation</keyword>
<dbReference type="InterPro" id="IPR000485">
    <property type="entry name" value="AsnC-type_HTH_dom"/>
</dbReference>
<evidence type="ECO:0000256" key="3">
    <source>
        <dbReference type="ARBA" id="ARBA00023163"/>
    </source>
</evidence>
<comment type="caution">
    <text evidence="5">The sequence shown here is derived from an EMBL/GenBank/DDBJ whole genome shotgun (WGS) entry which is preliminary data.</text>
</comment>
<protein>
    <submittedName>
        <fullName evidence="5">AsnC family transcriptional regulator</fullName>
    </submittedName>
</protein>
<dbReference type="PRINTS" id="PR00033">
    <property type="entry name" value="HTHASNC"/>
</dbReference>
<gene>
    <name evidence="5" type="ORF">EV667_2050</name>
</gene>
<dbReference type="SUPFAM" id="SSF54909">
    <property type="entry name" value="Dimeric alpha+beta barrel"/>
    <property type="match status" value="1"/>
</dbReference>
<evidence type="ECO:0000313" key="5">
    <source>
        <dbReference type="EMBL" id="TCK28054.1"/>
    </source>
</evidence>
<dbReference type="RefSeq" id="WP_131835243.1">
    <property type="nucleotide sequence ID" value="NZ_SMFY01000002.1"/>
</dbReference>
<dbReference type="PANTHER" id="PTHR30154:SF34">
    <property type="entry name" value="TRANSCRIPTIONAL REGULATOR AZLB"/>
    <property type="match status" value="1"/>
</dbReference>
<dbReference type="GO" id="GO:0005829">
    <property type="term" value="C:cytosol"/>
    <property type="evidence" value="ECO:0007669"/>
    <property type="project" value="TreeGrafter"/>
</dbReference>
<accession>A0A4R1HYY7</accession>
<dbReference type="GO" id="GO:0043565">
    <property type="term" value="F:sequence-specific DNA binding"/>
    <property type="evidence" value="ECO:0007669"/>
    <property type="project" value="InterPro"/>
</dbReference>
<dbReference type="Gene3D" id="1.10.10.10">
    <property type="entry name" value="Winged helix-like DNA-binding domain superfamily/Winged helix DNA-binding domain"/>
    <property type="match status" value="1"/>
</dbReference>
<dbReference type="InterPro" id="IPR011008">
    <property type="entry name" value="Dimeric_a/b-barrel"/>
</dbReference>
<dbReference type="InterPro" id="IPR036390">
    <property type="entry name" value="WH_DNA-bd_sf"/>
</dbReference>
<keyword evidence="2" id="KW-0238">DNA-binding</keyword>
<proteinExistence type="predicted"/>
<dbReference type="Gene3D" id="3.30.70.920">
    <property type="match status" value="1"/>
</dbReference>